<reference evidence="1 2" key="1">
    <citation type="submission" date="2017-01" db="EMBL/GenBank/DDBJ databases">
        <title>Comparative genomic analysis of Brazilian Leptospira santarosai.</title>
        <authorList>
            <person name="Moreno L.Z."/>
            <person name="Miraglia F."/>
            <person name="Kremer F.S."/>
            <person name="Eslabao M.R."/>
            <person name="Lilenbaum W."/>
            <person name="Dellagostin O.A."/>
            <person name="Moreno A.M."/>
        </authorList>
    </citation>
    <scope>NUCLEOTIDE SEQUENCE [LARGE SCALE GENOMIC DNA]</scope>
    <source>
        <strain evidence="1 2">M52/8-19</strain>
    </source>
</reference>
<accession>A0AB73M5G2</accession>
<evidence type="ECO:0000313" key="1">
    <source>
        <dbReference type="EMBL" id="ONF91390.1"/>
    </source>
</evidence>
<comment type="caution">
    <text evidence="1">The sequence shown here is derived from an EMBL/GenBank/DDBJ whole genome shotgun (WGS) entry which is preliminary data.</text>
</comment>
<evidence type="ECO:0000313" key="2">
    <source>
        <dbReference type="Proteomes" id="UP000189337"/>
    </source>
</evidence>
<dbReference type="AlphaFoldDB" id="A0AB73M5G2"/>
<protein>
    <submittedName>
        <fullName evidence="1">Uncharacterized protein</fullName>
    </submittedName>
</protein>
<proteinExistence type="predicted"/>
<dbReference type="Proteomes" id="UP000189337">
    <property type="component" value="Unassembled WGS sequence"/>
</dbReference>
<gene>
    <name evidence="1" type="ORF">BWD14_17525</name>
</gene>
<dbReference type="EMBL" id="MTSU01000022">
    <property type="protein sequence ID" value="ONF91390.1"/>
    <property type="molecule type" value="Genomic_DNA"/>
</dbReference>
<organism evidence="1 2">
    <name type="scientific">Leptospira santarosai</name>
    <dbReference type="NCBI Taxonomy" id="28183"/>
    <lineage>
        <taxon>Bacteria</taxon>
        <taxon>Pseudomonadati</taxon>
        <taxon>Spirochaetota</taxon>
        <taxon>Spirochaetia</taxon>
        <taxon>Leptospirales</taxon>
        <taxon>Leptospiraceae</taxon>
        <taxon>Leptospira</taxon>
    </lineage>
</organism>
<sequence>MIGLIFAGRIPQDNIGAVLIFFQELKSISQSKFYDCRKNVRTFTRNSRIEIFLSESFVRK</sequence>
<name>A0AB73M5G2_9LEPT</name>